<dbReference type="Proteomes" id="UP000516314">
    <property type="component" value="Chromosome 1"/>
</dbReference>
<reference evidence="1 2" key="1">
    <citation type="submission" date="2020-09" db="EMBL/GenBank/DDBJ databases">
        <authorList>
            <person name="Ashkenazy H."/>
        </authorList>
    </citation>
    <scope>NUCLEOTIDE SEQUENCE [LARGE SCALE GENOMIC DNA]</scope>
    <source>
        <strain evidence="2">cv. Cdm-0</strain>
    </source>
</reference>
<proteinExistence type="predicted"/>
<dbReference type="EMBL" id="LR881466">
    <property type="protein sequence ID" value="CAD5313102.1"/>
    <property type="molecule type" value="Genomic_DNA"/>
</dbReference>
<name>A0A7G2DRM2_ARATH</name>
<accession>A0A7G2DRM2</accession>
<evidence type="ECO:0000313" key="2">
    <source>
        <dbReference type="Proteomes" id="UP000516314"/>
    </source>
</evidence>
<evidence type="ECO:0000313" key="1">
    <source>
        <dbReference type="EMBL" id="CAD5313102.1"/>
    </source>
</evidence>
<gene>
    <name evidence="1" type="ORF">AT9943_LOCUS1615</name>
</gene>
<organism evidence="1 2">
    <name type="scientific">Arabidopsis thaliana</name>
    <name type="common">Mouse-ear cress</name>
    <dbReference type="NCBI Taxonomy" id="3702"/>
    <lineage>
        <taxon>Eukaryota</taxon>
        <taxon>Viridiplantae</taxon>
        <taxon>Streptophyta</taxon>
        <taxon>Embryophyta</taxon>
        <taxon>Tracheophyta</taxon>
        <taxon>Spermatophyta</taxon>
        <taxon>Magnoliopsida</taxon>
        <taxon>eudicotyledons</taxon>
        <taxon>Gunneridae</taxon>
        <taxon>Pentapetalae</taxon>
        <taxon>rosids</taxon>
        <taxon>malvids</taxon>
        <taxon>Brassicales</taxon>
        <taxon>Brassicaceae</taxon>
        <taxon>Camelineae</taxon>
        <taxon>Arabidopsis</taxon>
    </lineage>
</organism>
<protein>
    <submittedName>
        <fullName evidence="1">(thale cress) hypothetical protein</fullName>
    </submittedName>
</protein>
<sequence length="139" mass="15972">MNSFTSDVAKPRRPTSCDLLSFKVLAQITEAETHRLTPTIRTRSTRLTQLTEIATQLTTALFTTTLLPALAPPRQKLRLRHRRKILNHNSTGTRTNIVPENTRVIDRWRYRNSLLRVDTTHSQNFAPPRQQHMCTGTIS</sequence>
<dbReference type="AlphaFoldDB" id="A0A7G2DRM2"/>